<dbReference type="AlphaFoldDB" id="A0A8R2ASL6"/>
<evidence type="ECO:0000313" key="2">
    <source>
        <dbReference type="EnsemblMetazoa" id="XP_004925185.1"/>
    </source>
</evidence>
<dbReference type="OrthoDB" id="5801062at2759"/>
<dbReference type="KEGG" id="bmor:101735459"/>
<sequence length="472" mass="53435">MSIHSSRSNNSSIISNNTKIQALDSVLQQSFHYLKGIVSDFEVLQSESENYKTQFEIQKQKCESESCPSAEALKKVIDTKNNIIGLVASTLTKLYETKNFDILTEAFKILYKSNTTNPALLETEKLSPIAESRACNEKLREDSLNEIESTPTGRISPIIQSKKAKCSLKLDCRDKKKCSENWSTPEKKVVKLSFPTPTRAKSGTVGSGRLRQARLNIVNVKQTHVVDLTSSPEFFGGLKTSRTENECFQASIKRVPTENDDTIQPSPTSESTMFGMSKLKTKESPLKLKRPKCLSLIKKENISNIERENNENDLFKTETEMEHSINILNPLPQRFIKENKPLTPVKIENVDEDATHCDTALSGSLLQEDAGCDGNPTDRKLPEFAEPMYKEPTIRKKGEKRALPGWSCEGCKNFYGELYKDDPVMLAKKIEECSKHRGRHNPERPKTPPNYWNPRWNVPEDTEELNRMNNAV</sequence>
<evidence type="ECO:0008006" key="4">
    <source>
        <dbReference type="Google" id="ProtNLM"/>
    </source>
</evidence>
<evidence type="ECO:0000256" key="1">
    <source>
        <dbReference type="SAM" id="MobiDB-lite"/>
    </source>
</evidence>
<keyword evidence="3" id="KW-1185">Reference proteome</keyword>
<name>A0A8R2ASL6_BOMMO</name>
<dbReference type="EnsemblMetazoa" id="XM_004925128.4">
    <property type="protein sequence ID" value="XP_004925185.1"/>
    <property type="gene ID" value="LOC101735459"/>
</dbReference>
<evidence type="ECO:0000313" key="3">
    <source>
        <dbReference type="Proteomes" id="UP000005204"/>
    </source>
</evidence>
<proteinExistence type="predicted"/>
<dbReference type="RefSeq" id="XP_004925185.1">
    <property type="nucleotide sequence ID" value="XM_004925128.5"/>
</dbReference>
<protein>
    <recommendedName>
        <fullName evidence="4">DNA endonuclease RBBP8</fullName>
    </recommendedName>
</protein>
<organism evidence="2 3">
    <name type="scientific">Bombyx mori</name>
    <name type="common">Silk moth</name>
    <dbReference type="NCBI Taxonomy" id="7091"/>
    <lineage>
        <taxon>Eukaryota</taxon>
        <taxon>Metazoa</taxon>
        <taxon>Ecdysozoa</taxon>
        <taxon>Arthropoda</taxon>
        <taxon>Hexapoda</taxon>
        <taxon>Insecta</taxon>
        <taxon>Pterygota</taxon>
        <taxon>Neoptera</taxon>
        <taxon>Endopterygota</taxon>
        <taxon>Lepidoptera</taxon>
        <taxon>Glossata</taxon>
        <taxon>Ditrysia</taxon>
        <taxon>Bombycoidea</taxon>
        <taxon>Bombycidae</taxon>
        <taxon>Bombycinae</taxon>
        <taxon>Bombyx</taxon>
    </lineage>
</organism>
<reference evidence="3" key="1">
    <citation type="journal article" date="2008" name="Insect Biochem. Mol. Biol.">
        <title>The genome of a lepidopteran model insect, the silkworm Bombyx mori.</title>
        <authorList>
            <consortium name="International Silkworm Genome Consortium"/>
        </authorList>
    </citation>
    <scope>NUCLEOTIDE SEQUENCE [LARGE SCALE GENOMIC DNA]</scope>
    <source>
        <strain evidence="3">p50T</strain>
    </source>
</reference>
<dbReference type="GeneID" id="101735459"/>
<dbReference type="Proteomes" id="UP000005204">
    <property type="component" value="Unassembled WGS sequence"/>
</dbReference>
<feature type="region of interest" description="Disordered" evidence="1">
    <location>
        <begin position="433"/>
        <end position="457"/>
    </location>
</feature>
<reference evidence="2" key="2">
    <citation type="submission" date="2022-06" db="UniProtKB">
        <authorList>
            <consortium name="EnsemblMetazoa"/>
        </authorList>
    </citation>
    <scope>IDENTIFICATION</scope>
    <source>
        <strain evidence="2">p50T (Dazao)</strain>
    </source>
</reference>
<feature type="compositionally biased region" description="Basic and acidic residues" evidence="1">
    <location>
        <begin position="433"/>
        <end position="446"/>
    </location>
</feature>
<accession>A0A8R2ASL6</accession>